<evidence type="ECO:0000313" key="1">
    <source>
        <dbReference type="EMBL" id="MFC4506702.1"/>
    </source>
</evidence>
<keyword evidence="2" id="KW-1185">Reference proteome</keyword>
<dbReference type="Proteomes" id="UP001595839">
    <property type="component" value="Unassembled WGS sequence"/>
</dbReference>
<evidence type="ECO:0008006" key="3">
    <source>
        <dbReference type="Google" id="ProtNLM"/>
    </source>
</evidence>
<name>A0ABV9B4S6_9ACTN</name>
<organism evidence="1 2">
    <name type="scientific">Streptomyces vulcanius</name>
    <dbReference type="NCBI Taxonomy" id="1441876"/>
    <lineage>
        <taxon>Bacteria</taxon>
        <taxon>Bacillati</taxon>
        <taxon>Actinomycetota</taxon>
        <taxon>Actinomycetes</taxon>
        <taxon>Kitasatosporales</taxon>
        <taxon>Streptomycetaceae</taxon>
        <taxon>Streptomyces</taxon>
    </lineage>
</organism>
<proteinExistence type="predicted"/>
<accession>A0ABV9B4S6</accession>
<dbReference type="RefSeq" id="WP_381184972.1">
    <property type="nucleotide sequence ID" value="NZ_JBHSFK010000046.1"/>
</dbReference>
<evidence type="ECO:0000313" key="2">
    <source>
        <dbReference type="Proteomes" id="UP001595839"/>
    </source>
</evidence>
<comment type="caution">
    <text evidence="1">The sequence shown here is derived from an EMBL/GenBank/DDBJ whole genome shotgun (WGS) entry which is preliminary data.</text>
</comment>
<sequence>MTTGTPIARLYFFDDLTYHLRRICRAQQLPDADTNRLLTTAVDRVHQALAGLDPAHQSAVQVTWEHACTQLAFDLHRSGASFDLLVSQGCNGQHAGDSLLAEFTTAYDRPLAAATANVRSTHLLTDPADAFHSDFRIAASSGAPLDEQCRTALGPALSKHQGNTEPLRVAVFDDCIQTGQGTQAVTEHLIKALPTGQAAEIHTIGFIACQATQQRFAERGWHPAQGVLLPGATYPDSWDTDIYFLKDLILNNAIRYTNNTSEAYIDNPEWMKKIFARDPAAAAHALNSLRTTLTEQGIYQHLLDL</sequence>
<reference evidence="2" key="1">
    <citation type="journal article" date="2019" name="Int. J. Syst. Evol. Microbiol.">
        <title>The Global Catalogue of Microorganisms (GCM) 10K type strain sequencing project: providing services to taxonomists for standard genome sequencing and annotation.</title>
        <authorList>
            <consortium name="The Broad Institute Genomics Platform"/>
            <consortium name="The Broad Institute Genome Sequencing Center for Infectious Disease"/>
            <person name="Wu L."/>
            <person name="Ma J."/>
        </authorList>
    </citation>
    <scope>NUCLEOTIDE SEQUENCE [LARGE SCALE GENOMIC DNA]</scope>
    <source>
        <strain evidence="2">CGMCC 4.7177</strain>
    </source>
</reference>
<gene>
    <name evidence="1" type="ORF">ACFPIH_45885</name>
</gene>
<dbReference type="EMBL" id="JBHSFK010000046">
    <property type="protein sequence ID" value="MFC4506702.1"/>
    <property type="molecule type" value="Genomic_DNA"/>
</dbReference>
<protein>
    <recommendedName>
        <fullName evidence="3">Phosphoribosyltransferase</fullName>
    </recommendedName>
</protein>